<feature type="compositionally biased region" description="Low complexity" evidence="1">
    <location>
        <begin position="40"/>
        <end position="51"/>
    </location>
</feature>
<dbReference type="EMBL" id="MCRJ01000006">
    <property type="protein sequence ID" value="ODN72159.1"/>
    <property type="molecule type" value="Genomic_DNA"/>
</dbReference>
<proteinExistence type="predicted"/>
<feature type="region of interest" description="Disordered" evidence="1">
    <location>
        <begin position="40"/>
        <end position="63"/>
    </location>
</feature>
<name>A0A1E3H743_9HYPH</name>
<evidence type="ECO:0000256" key="1">
    <source>
        <dbReference type="SAM" id="MobiDB-lite"/>
    </source>
</evidence>
<dbReference type="Proteomes" id="UP000094622">
    <property type="component" value="Unassembled WGS sequence"/>
</dbReference>
<evidence type="ECO:0000313" key="2">
    <source>
        <dbReference type="EMBL" id="ODN72159.1"/>
    </source>
</evidence>
<gene>
    <name evidence="2" type="ORF">A6302_00457</name>
</gene>
<accession>A0A1E3H743</accession>
<sequence>MAAELVRGRPSSVPADQRRIWSSAPWSKISTEVVSAVRKAPSTAPASASFSGVAPPGPIEAAA</sequence>
<evidence type="ECO:0000313" key="3">
    <source>
        <dbReference type="Proteomes" id="UP000094622"/>
    </source>
</evidence>
<keyword evidence="3" id="KW-1185">Reference proteome</keyword>
<protein>
    <submittedName>
        <fullName evidence="2">Uncharacterized protein</fullName>
    </submittedName>
</protein>
<comment type="caution">
    <text evidence="2">The sequence shown here is derived from an EMBL/GenBank/DDBJ whole genome shotgun (WGS) entry which is preliminary data.</text>
</comment>
<reference evidence="2 3" key="1">
    <citation type="submission" date="2016-07" db="EMBL/GenBank/DDBJ databases">
        <title>Draft Genome Sequence of Methylobrevis pamukkalensis PK2.</title>
        <authorList>
            <person name="Vasilenko O.V."/>
            <person name="Doronina N.V."/>
            <person name="Shmareva M.N."/>
            <person name="Tarlachkov S.V."/>
            <person name="Mustakhimov I."/>
            <person name="Trotsenko Y.A."/>
        </authorList>
    </citation>
    <scope>NUCLEOTIDE SEQUENCE [LARGE SCALE GENOMIC DNA]</scope>
    <source>
        <strain evidence="2 3">PK2</strain>
    </source>
</reference>
<organism evidence="2 3">
    <name type="scientific">Methylobrevis pamukkalensis</name>
    <dbReference type="NCBI Taxonomy" id="1439726"/>
    <lineage>
        <taxon>Bacteria</taxon>
        <taxon>Pseudomonadati</taxon>
        <taxon>Pseudomonadota</taxon>
        <taxon>Alphaproteobacteria</taxon>
        <taxon>Hyphomicrobiales</taxon>
        <taxon>Pleomorphomonadaceae</taxon>
        <taxon>Methylobrevis</taxon>
    </lineage>
</organism>
<dbReference type="AlphaFoldDB" id="A0A1E3H743"/>